<evidence type="ECO:0000256" key="4">
    <source>
        <dbReference type="ARBA" id="ARBA00023136"/>
    </source>
</evidence>
<feature type="transmembrane region" description="Helical" evidence="5">
    <location>
        <begin position="70"/>
        <end position="98"/>
    </location>
</feature>
<keyword evidence="4 5" id="KW-0472">Membrane</keyword>
<evidence type="ECO:0000313" key="8">
    <source>
        <dbReference type="Proteomes" id="UP000829476"/>
    </source>
</evidence>
<name>A0ABY3YTW0_9FLAO</name>
<sequence length="123" mass="13464">MSEDHKDFGEKAKEFAHEATEGAKETAKEFTEGVKDTLGQDNKKLLAGILAIVLGALGVHKFILGYNKEGIIMLVITIILGAITCGILASLMGIVGLIEGIIYLTKSDEEFYQTYQVGKRPWF</sequence>
<evidence type="ECO:0000256" key="2">
    <source>
        <dbReference type="ARBA" id="ARBA00022692"/>
    </source>
</evidence>
<keyword evidence="3 5" id="KW-1133">Transmembrane helix</keyword>
<proteinExistence type="predicted"/>
<keyword evidence="8" id="KW-1185">Reference proteome</keyword>
<dbReference type="RefSeq" id="WP_242938391.1">
    <property type="nucleotide sequence ID" value="NZ_CP094326.1"/>
</dbReference>
<gene>
    <name evidence="7" type="ORF">MQE36_06660</name>
</gene>
<dbReference type="InterPro" id="IPR007829">
    <property type="entry name" value="TM2"/>
</dbReference>
<reference evidence="7 8" key="1">
    <citation type="journal article" date="2018" name="Int. J. Syst. Evol. Microbiol.">
        <title>Zhouia spongiae sp. nov., isolated from a marine sponge.</title>
        <authorList>
            <person name="Zhuang L."/>
            <person name="Lin B."/>
            <person name="Qin F."/>
            <person name="Luo L."/>
        </authorList>
    </citation>
    <scope>NUCLEOTIDE SEQUENCE [LARGE SCALE GENOMIC DNA]</scope>
    <source>
        <strain evidence="7 8">HN-Y44</strain>
    </source>
</reference>
<evidence type="ECO:0000259" key="6">
    <source>
        <dbReference type="Pfam" id="PF05154"/>
    </source>
</evidence>
<evidence type="ECO:0000256" key="3">
    <source>
        <dbReference type="ARBA" id="ARBA00022989"/>
    </source>
</evidence>
<dbReference type="Pfam" id="PF05154">
    <property type="entry name" value="TM2"/>
    <property type="match status" value="1"/>
</dbReference>
<dbReference type="Proteomes" id="UP000829476">
    <property type="component" value="Chromosome"/>
</dbReference>
<accession>A0ABY3YTW0</accession>
<evidence type="ECO:0000256" key="5">
    <source>
        <dbReference type="SAM" id="Phobius"/>
    </source>
</evidence>
<dbReference type="EMBL" id="CP094326">
    <property type="protein sequence ID" value="UNZ00024.1"/>
    <property type="molecule type" value="Genomic_DNA"/>
</dbReference>
<evidence type="ECO:0000256" key="1">
    <source>
        <dbReference type="ARBA" id="ARBA00004141"/>
    </source>
</evidence>
<feature type="domain" description="TM2" evidence="6">
    <location>
        <begin position="41"/>
        <end position="84"/>
    </location>
</feature>
<comment type="subcellular location">
    <subcellularLocation>
        <location evidence="1">Membrane</location>
        <topology evidence="1">Multi-pass membrane protein</topology>
    </subcellularLocation>
</comment>
<evidence type="ECO:0000313" key="7">
    <source>
        <dbReference type="EMBL" id="UNZ00024.1"/>
    </source>
</evidence>
<protein>
    <submittedName>
        <fullName evidence="7">TM2 domain-containing protein</fullName>
    </submittedName>
</protein>
<keyword evidence="2 5" id="KW-0812">Transmembrane</keyword>
<feature type="transmembrane region" description="Helical" evidence="5">
    <location>
        <begin position="45"/>
        <end position="64"/>
    </location>
</feature>
<organism evidence="7 8">
    <name type="scientific">Zhouia spongiae</name>
    <dbReference type="NCBI Taxonomy" id="2202721"/>
    <lineage>
        <taxon>Bacteria</taxon>
        <taxon>Pseudomonadati</taxon>
        <taxon>Bacteroidota</taxon>
        <taxon>Flavobacteriia</taxon>
        <taxon>Flavobacteriales</taxon>
        <taxon>Flavobacteriaceae</taxon>
        <taxon>Zhouia</taxon>
    </lineage>
</organism>